<dbReference type="Pfam" id="PF00501">
    <property type="entry name" value="AMP-binding"/>
    <property type="match status" value="1"/>
</dbReference>
<dbReference type="AlphaFoldDB" id="A0A8I2KKR5"/>
<dbReference type="InterPro" id="IPR042099">
    <property type="entry name" value="ANL_N_sf"/>
</dbReference>
<protein>
    <submittedName>
        <fullName evidence="4">AMP-binding protein</fullName>
    </submittedName>
</protein>
<evidence type="ECO:0000259" key="3">
    <source>
        <dbReference type="Pfam" id="PF00501"/>
    </source>
</evidence>
<organism evidence="4 6">
    <name type="scientific">Pseudoalteromonas maricaloris</name>
    <dbReference type="NCBI Taxonomy" id="184924"/>
    <lineage>
        <taxon>Bacteria</taxon>
        <taxon>Pseudomonadati</taxon>
        <taxon>Pseudomonadota</taxon>
        <taxon>Gammaproteobacteria</taxon>
        <taxon>Alteromonadales</taxon>
        <taxon>Pseudoalteromonadaceae</taxon>
        <taxon>Pseudoalteromonas</taxon>
    </lineage>
</organism>
<dbReference type="PANTHER" id="PTHR43201:SF5">
    <property type="entry name" value="MEDIUM-CHAIN ACYL-COA LIGASE ACSF2, MITOCHONDRIAL"/>
    <property type="match status" value="1"/>
</dbReference>
<evidence type="ECO:0000313" key="4">
    <source>
        <dbReference type="EMBL" id="NLR19791.1"/>
    </source>
</evidence>
<dbReference type="EMBL" id="WEIA01000001">
    <property type="protein sequence ID" value="NLR19791.1"/>
    <property type="molecule type" value="Genomic_DNA"/>
</dbReference>
<dbReference type="InterPro" id="IPR000873">
    <property type="entry name" value="AMP-dep_synth/lig_dom"/>
</dbReference>
<dbReference type="GO" id="GO:0006631">
    <property type="term" value="P:fatty acid metabolic process"/>
    <property type="evidence" value="ECO:0007669"/>
    <property type="project" value="TreeGrafter"/>
</dbReference>
<feature type="domain" description="AMP-dependent synthetase/ligase" evidence="3">
    <location>
        <begin position="10"/>
        <end position="345"/>
    </location>
</feature>
<accession>A0A8I2KKR5</accession>
<gene>
    <name evidence="4" type="ORF">F9Y85_00285</name>
    <name evidence="5" type="ORF">R5H13_13285</name>
</gene>
<comment type="similarity">
    <text evidence="1">Belongs to the ATP-dependent AMP-binding enzyme family.</text>
</comment>
<evidence type="ECO:0000313" key="7">
    <source>
        <dbReference type="Proteomes" id="UP001304419"/>
    </source>
</evidence>
<dbReference type="SUPFAM" id="SSF56801">
    <property type="entry name" value="Acetyl-CoA synthetase-like"/>
    <property type="match status" value="1"/>
</dbReference>
<dbReference type="EMBL" id="CP137578">
    <property type="protein sequence ID" value="WOX27624.1"/>
    <property type="molecule type" value="Genomic_DNA"/>
</dbReference>
<evidence type="ECO:0000256" key="2">
    <source>
        <dbReference type="ARBA" id="ARBA00022598"/>
    </source>
</evidence>
<dbReference type="RefSeq" id="WP_193521380.1">
    <property type="nucleotide sequence ID" value="NZ_CBCSDF010000003.1"/>
</dbReference>
<dbReference type="GO" id="GO:0031956">
    <property type="term" value="F:medium-chain fatty acid-CoA ligase activity"/>
    <property type="evidence" value="ECO:0007669"/>
    <property type="project" value="TreeGrafter"/>
</dbReference>
<keyword evidence="2" id="KW-0436">Ligase</keyword>
<keyword evidence="7" id="KW-1185">Reference proteome</keyword>
<evidence type="ECO:0000313" key="6">
    <source>
        <dbReference type="Proteomes" id="UP000646877"/>
    </source>
</evidence>
<dbReference type="Gene3D" id="3.40.50.12780">
    <property type="entry name" value="N-terminal domain of ligase-like"/>
    <property type="match status" value="1"/>
</dbReference>
<sequence>MTKIQSVINKQYPEHIAVITENGESYTYRALLDDVANAAKPLQQKALLFIIGNNDYPCLVHYLAAIEAEVVVLFLSANMATEQLETLVCTYRPDYVLTKAKKASIFSKYTVLSSQDQYQLLCDPLNKPHSLHPQLAFLASTSGSTGSPKLVRFSRQNLLSNAQAIKEYLSITPLERAIVHLPISYSYGLSIVNSHLLAGASIYLTNETIMDKSFWENMTAHEITSFSGVPFHYESLLRMKLDTMKLPHLRTMTQAGGKLAERYLSKIQTLTNKMGINFWVMYGQTEASPRISYMQPSDLNTHLGSIGKAIPRGKLWLQDEQGNDITESGDIGELVYEGDNVCLGYAETIFDLSKGDENQGILKTGDLASCKQGYFYIEGRLKRFIKVFGNRISLSHVEATLQELGYESVAFGTDDKLNIAIVNGEEIDLRTLKKTFAELFSINFTAIKIQTVSHIPRLESGKVDYQCLMK</sequence>
<dbReference type="PANTHER" id="PTHR43201">
    <property type="entry name" value="ACYL-COA SYNTHETASE"/>
    <property type="match status" value="1"/>
</dbReference>
<dbReference type="Proteomes" id="UP000646877">
    <property type="component" value="Unassembled WGS sequence"/>
</dbReference>
<name>A0A8I2KKR5_9GAMM</name>
<evidence type="ECO:0000313" key="5">
    <source>
        <dbReference type="EMBL" id="WOX27624.1"/>
    </source>
</evidence>
<proteinExistence type="inferred from homology"/>
<reference evidence="4" key="1">
    <citation type="submission" date="2019-10" db="EMBL/GenBank/DDBJ databases">
        <authorList>
            <person name="Paulsen S."/>
        </authorList>
    </citation>
    <scope>NUCLEOTIDE SEQUENCE</scope>
    <source>
        <strain evidence="4">LMG 19692</strain>
    </source>
</reference>
<evidence type="ECO:0000256" key="1">
    <source>
        <dbReference type="ARBA" id="ARBA00006432"/>
    </source>
</evidence>
<dbReference type="Proteomes" id="UP001304419">
    <property type="component" value="Chromosome 1"/>
</dbReference>
<reference evidence="5 7" key="2">
    <citation type="submission" date="2023-10" db="EMBL/GenBank/DDBJ databases">
        <title>To unveil natural product biosynthetic capacity in Pseudoalteromonas.</title>
        <authorList>
            <person name="Wang J."/>
        </authorList>
    </citation>
    <scope>NUCLEOTIDE SEQUENCE [LARGE SCALE GENOMIC DNA]</scope>
    <source>
        <strain evidence="5 7">DSM 15914</strain>
    </source>
</reference>